<accession>A0A401H2J9</accession>
<dbReference type="Proteomes" id="UP000287166">
    <property type="component" value="Unassembled WGS sequence"/>
</dbReference>
<reference evidence="2 3" key="1">
    <citation type="journal article" date="2018" name="Sci. Rep.">
        <title>Genome sequence of the cauliflower mushroom Sparassis crispa (Hanabiratake) and its association with beneficial usage.</title>
        <authorList>
            <person name="Kiyama R."/>
            <person name="Furutani Y."/>
            <person name="Kawaguchi K."/>
            <person name="Nakanishi T."/>
        </authorList>
    </citation>
    <scope>NUCLEOTIDE SEQUENCE [LARGE SCALE GENOMIC DNA]</scope>
</reference>
<evidence type="ECO:0000313" key="2">
    <source>
        <dbReference type="EMBL" id="GBE88651.1"/>
    </source>
</evidence>
<evidence type="ECO:0000256" key="1">
    <source>
        <dbReference type="SAM" id="MobiDB-lite"/>
    </source>
</evidence>
<dbReference type="EMBL" id="BFAD01000014">
    <property type="protein sequence ID" value="GBE88651.1"/>
    <property type="molecule type" value="Genomic_DNA"/>
</dbReference>
<comment type="caution">
    <text evidence="2">The sequence shown here is derived from an EMBL/GenBank/DDBJ whole genome shotgun (WGS) entry which is preliminary data.</text>
</comment>
<proteinExistence type="predicted"/>
<dbReference type="RefSeq" id="XP_027619564.1">
    <property type="nucleotide sequence ID" value="XM_027763763.1"/>
</dbReference>
<gene>
    <name evidence="2" type="ORF">SCP_1400560</name>
</gene>
<evidence type="ECO:0000313" key="3">
    <source>
        <dbReference type="Proteomes" id="UP000287166"/>
    </source>
</evidence>
<feature type="compositionally biased region" description="Acidic residues" evidence="1">
    <location>
        <begin position="246"/>
        <end position="256"/>
    </location>
</feature>
<dbReference type="AlphaFoldDB" id="A0A401H2J9"/>
<feature type="compositionally biased region" description="Polar residues" evidence="1">
    <location>
        <begin position="269"/>
        <end position="281"/>
    </location>
</feature>
<feature type="region of interest" description="Disordered" evidence="1">
    <location>
        <begin position="204"/>
        <end position="311"/>
    </location>
</feature>
<dbReference type="GeneID" id="38785568"/>
<sequence>MASSSVLFPKRGDIWLQAVFDKPRIEYPSDFLSFLKATELASGIWQCSHEDSLCNLDACFKHLEPAKNWTCNCFSSTMQLILNAMKDVAKDRLNSIRTRPWQPKQDQSETKPITLGTEMAHMFSSLNHHTQAVAKAELLPWMMSMVLVSHTKQGHVKMVTPVLMNASKALVNNSDTRKENLEVETGVTLVKQIEDTATHLAKLKELKQRTEKEKGAEAPPADSSKEENQQVDVRTSAPPKQLVEVNDTESEPEELELVIPTPLPEIKKQGSSVTAQPTTPLKSGRERAANAPDKPAKRSRKRNGAIMIGES</sequence>
<organism evidence="2 3">
    <name type="scientific">Sparassis crispa</name>
    <dbReference type="NCBI Taxonomy" id="139825"/>
    <lineage>
        <taxon>Eukaryota</taxon>
        <taxon>Fungi</taxon>
        <taxon>Dikarya</taxon>
        <taxon>Basidiomycota</taxon>
        <taxon>Agaricomycotina</taxon>
        <taxon>Agaricomycetes</taxon>
        <taxon>Polyporales</taxon>
        <taxon>Sparassidaceae</taxon>
        <taxon>Sparassis</taxon>
    </lineage>
</organism>
<name>A0A401H2J9_9APHY</name>
<feature type="compositionally biased region" description="Basic and acidic residues" evidence="1">
    <location>
        <begin position="204"/>
        <end position="216"/>
    </location>
</feature>
<keyword evidence="3" id="KW-1185">Reference proteome</keyword>
<protein>
    <submittedName>
        <fullName evidence="2">Uncharacterized protein</fullName>
    </submittedName>
</protein>
<dbReference type="InParanoid" id="A0A401H2J9"/>